<dbReference type="Pfam" id="PF00494">
    <property type="entry name" value="SQS_PSY"/>
    <property type="match status" value="1"/>
</dbReference>
<dbReference type="SFLD" id="SFLDG01212">
    <property type="entry name" value="Phytoene_synthase_like"/>
    <property type="match status" value="1"/>
</dbReference>
<dbReference type="InterPro" id="IPR019845">
    <property type="entry name" value="Squalene/phytoene_synthase_CS"/>
</dbReference>
<gene>
    <name evidence="3" type="primary">hpnD</name>
    <name evidence="3" type="ORF">OUY22_29130</name>
</gene>
<comment type="caution">
    <text evidence="3">The sequence shown here is derived from an EMBL/GenBank/DDBJ whole genome shotgun (WGS) entry which is preliminary data.</text>
</comment>
<accession>A0ABT4SK36</accession>
<reference evidence="3" key="1">
    <citation type="submission" date="2022-11" db="EMBL/GenBank/DDBJ databases">
        <title>Nonomuraea corallina sp. nov., a new species of the genus Nonomuraea isolated from sea side sediment in Thai sea.</title>
        <authorList>
            <person name="Ngamcharungchit C."/>
            <person name="Matsumoto A."/>
            <person name="Suriyachadkun C."/>
            <person name="Panbangred W."/>
            <person name="Inahashi Y."/>
            <person name="Intra B."/>
        </authorList>
    </citation>
    <scope>NUCLEOTIDE SEQUENCE</scope>
    <source>
        <strain evidence="3">MCN248</strain>
    </source>
</reference>
<dbReference type="InterPro" id="IPR044843">
    <property type="entry name" value="Trans_IPPS_bact-type"/>
</dbReference>
<dbReference type="SFLD" id="SFLDS00005">
    <property type="entry name" value="Isoprenoid_Synthase_Type_I"/>
    <property type="match status" value="1"/>
</dbReference>
<dbReference type="RefSeq" id="WP_270158392.1">
    <property type="nucleotide sequence ID" value="NZ_JAPNNL010000159.1"/>
</dbReference>
<dbReference type="Proteomes" id="UP001144036">
    <property type="component" value="Unassembled WGS sequence"/>
</dbReference>
<dbReference type="PROSITE" id="PS01045">
    <property type="entry name" value="SQUALEN_PHYTOEN_SYN_2"/>
    <property type="match status" value="1"/>
</dbReference>
<dbReference type="InterPro" id="IPR017828">
    <property type="entry name" value="SQ_synth_HpnD-like"/>
</dbReference>
<sequence>MTPSHAYRLCEQIVRTRARNFSYGIRLLPVPKRQALSAVYALARRIDDIGDTDGPAERRLDELSDVREDLRRIGPGQTDLVLLALDDAARRYPIPLRAFEELIDGCAADVRGATYQSFDELLGYCRCVAGSVGRLSLGVFGAEDHREAEPLADALGIALQLTNILRDVREDRLTGRVYLPAEDLERFGCTLAVDAGGDFTDPPDRLAALVRHEAARAREWYEEGTRLVRLLDRRSAACAMAMAGIYRSLLDRIAADPASALAARSSLPTWRKTAIAARAVAGARR</sequence>
<keyword evidence="2 3" id="KW-0808">Transferase</keyword>
<evidence type="ECO:0000256" key="1">
    <source>
        <dbReference type="ARBA" id="ARBA00004684"/>
    </source>
</evidence>
<dbReference type="InterPro" id="IPR002060">
    <property type="entry name" value="Squ/phyt_synthse"/>
</dbReference>
<dbReference type="InterPro" id="IPR033904">
    <property type="entry name" value="Trans_IPPS_HH"/>
</dbReference>
<dbReference type="NCBIfam" id="TIGR03465">
    <property type="entry name" value="HpnD"/>
    <property type="match status" value="1"/>
</dbReference>
<evidence type="ECO:0000313" key="3">
    <source>
        <dbReference type="EMBL" id="MDA0637489.1"/>
    </source>
</evidence>
<dbReference type="InterPro" id="IPR008949">
    <property type="entry name" value="Isoprenoid_synthase_dom_sf"/>
</dbReference>
<organism evidence="3 4">
    <name type="scientific">Nonomuraea corallina</name>
    <dbReference type="NCBI Taxonomy" id="2989783"/>
    <lineage>
        <taxon>Bacteria</taxon>
        <taxon>Bacillati</taxon>
        <taxon>Actinomycetota</taxon>
        <taxon>Actinomycetes</taxon>
        <taxon>Streptosporangiales</taxon>
        <taxon>Streptosporangiaceae</taxon>
        <taxon>Nonomuraea</taxon>
    </lineage>
</organism>
<keyword evidence="4" id="KW-1185">Reference proteome</keyword>
<dbReference type="EMBL" id="JAPNNL010000159">
    <property type="protein sequence ID" value="MDA0637489.1"/>
    <property type="molecule type" value="Genomic_DNA"/>
</dbReference>
<dbReference type="Gene3D" id="1.10.600.10">
    <property type="entry name" value="Farnesyl Diphosphate Synthase"/>
    <property type="match status" value="1"/>
</dbReference>
<dbReference type="EC" id="2.5.1.103" evidence="3"/>
<protein>
    <submittedName>
        <fullName evidence="3">Presqualene diphosphate synthase HpnD</fullName>
        <ecNumber evidence="3">2.5.1.103</ecNumber>
    </submittedName>
</protein>
<proteinExistence type="predicted"/>
<comment type="pathway">
    <text evidence="1">Carotenoid biosynthesis; phytoene biosynthesis.</text>
</comment>
<evidence type="ECO:0000313" key="4">
    <source>
        <dbReference type="Proteomes" id="UP001144036"/>
    </source>
</evidence>
<dbReference type="SUPFAM" id="SSF48576">
    <property type="entry name" value="Terpenoid synthases"/>
    <property type="match status" value="1"/>
</dbReference>
<evidence type="ECO:0000256" key="2">
    <source>
        <dbReference type="ARBA" id="ARBA00022679"/>
    </source>
</evidence>
<dbReference type="SFLD" id="SFLDG01018">
    <property type="entry name" value="Squalene/Phytoene_Synthase_Lik"/>
    <property type="match status" value="1"/>
</dbReference>
<dbReference type="GO" id="GO:0016740">
    <property type="term" value="F:transferase activity"/>
    <property type="evidence" value="ECO:0007669"/>
    <property type="project" value="UniProtKB-KW"/>
</dbReference>
<dbReference type="PANTHER" id="PTHR31480">
    <property type="entry name" value="BIFUNCTIONAL LYCOPENE CYCLASE/PHYTOENE SYNTHASE"/>
    <property type="match status" value="1"/>
</dbReference>
<name>A0ABT4SK36_9ACTN</name>
<dbReference type="CDD" id="cd00683">
    <property type="entry name" value="Trans_IPPS_HH"/>
    <property type="match status" value="1"/>
</dbReference>